<keyword evidence="3" id="KW-1185">Reference proteome</keyword>
<reference evidence="2" key="1">
    <citation type="submission" date="2020-08" db="EMBL/GenBank/DDBJ databases">
        <title>Genome sequencing and assembly of the red palm weevil Rhynchophorus ferrugineus.</title>
        <authorList>
            <person name="Dias G.B."/>
            <person name="Bergman C.M."/>
            <person name="Manee M."/>
        </authorList>
    </citation>
    <scope>NUCLEOTIDE SEQUENCE</scope>
    <source>
        <strain evidence="2">AA-2017</strain>
        <tissue evidence="2">Whole larva</tissue>
    </source>
</reference>
<feature type="chain" id="PRO_5033028426" evidence="1">
    <location>
        <begin position="25"/>
        <end position="74"/>
    </location>
</feature>
<comment type="caution">
    <text evidence="2">The sequence shown here is derived from an EMBL/GenBank/DDBJ whole genome shotgun (WGS) entry which is preliminary data.</text>
</comment>
<sequence length="74" mass="8344">MANIIVLSMVVSIVLSSLLKDSSAEDNQKLIDVNRKNSIEENEKVSQEKSNRKKRGVSFLGRRKFVPIPLLFGK</sequence>
<evidence type="ECO:0000256" key="1">
    <source>
        <dbReference type="SAM" id="SignalP"/>
    </source>
</evidence>
<dbReference type="AlphaFoldDB" id="A0A834M7N5"/>
<dbReference type="EMBL" id="JAACXV010011741">
    <property type="protein sequence ID" value="KAF7274946.1"/>
    <property type="molecule type" value="Genomic_DNA"/>
</dbReference>
<keyword evidence="1" id="KW-0732">Signal</keyword>
<dbReference type="Proteomes" id="UP000625711">
    <property type="component" value="Unassembled WGS sequence"/>
</dbReference>
<protein>
    <submittedName>
        <fullName evidence="2">Uncharacterized protein</fullName>
    </submittedName>
</protein>
<gene>
    <name evidence="2" type="ORF">GWI33_012390</name>
</gene>
<accession>A0A834M7N5</accession>
<evidence type="ECO:0000313" key="2">
    <source>
        <dbReference type="EMBL" id="KAF7274946.1"/>
    </source>
</evidence>
<organism evidence="2 3">
    <name type="scientific">Rhynchophorus ferrugineus</name>
    <name type="common">Red palm weevil</name>
    <name type="synonym">Curculio ferrugineus</name>
    <dbReference type="NCBI Taxonomy" id="354439"/>
    <lineage>
        <taxon>Eukaryota</taxon>
        <taxon>Metazoa</taxon>
        <taxon>Ecdysozoa</taxon>
        <taxon>Arthropoda</taxon>
        <taxon>Hexapoda</taxon>
        <taxon>Insecta</taxon>
        <taxon>Pterygota</taxon>
        <taxon>Neoptera</taxon>
        <taxon>Endopterygota</taxon>
        <taxon>Coleoptera</taxon>
        <taxon>Polyphaga</taxon>
        <taxon>Cucujiformia</taxon>
        <taxon>Curculionidae</taxon>
        <taxon>Dryophthorinae</taxon>
        <taxon>Rhynchophorus</taxon>
    </lineage>
</organism>
<name>A0A834M7N5_RHYFE</name>
<evidence type="ECO:0000313" key="3">
    <source>
        <dbReference type="Proteomes" id="UP000625711"/>
    </source>
</evidence>
<proteinExistence type="predicted"/>
<feature type="signal peptide" evidence="1">
    <location>
        <begin position="1"/>
        <end position="24"/>
    </location>
</feature>